<dbReference type="GO" id="GO:0008270">
    <property type="term" value="F:zinc ion binding"/>
    <property type="evidence" value="ECO:0007669"/>
    <property type="project" value="UniProtKB-KW"/>
</dbReference>
<keyword evidence="1" id="KW-0862">Zinc</keyword>
<sequence length="321" mass="36510">MSISKALPDLCKLEPLDGTNYKRWSQKLLIFFEQLDVDYVLFTTPLEPDVHTETSSITLTPVTYEGAGNVKMKYDRDNKTVRGKCAVRKIPPSWSEYRNHLKHKKNDLNLQELISHMRTEEANRLKDKEISNSSISFKANLIESSPSRKDRLQPKGKKFQKGGQQKTFKENDGKIKKSKVTCYCCGKLGHKAYQCFQRKDQQKPNHKPPSQPRPQINLTEQEEVIAAVVVEANLMENKIDWILDTGASKHFCSNKELFQDFQEARDGECVFMGNSTTAGVLGKGKIFLKLTSDNTLDLIDVLYVPSLHRNLISGSLLNKMG</sequence>
<reference evidence="4" key="2">
    <citation type="journal article" date="2024" name="Plant">
        <title>Genomic evolution and insights into agronomic trait innovations of Sesamum species.</title>
        <authorList>
            <person name="Miao H."/>
            <person name="Wang L."/>
            <person name="Qu L."/>
            <person name="Liu H."/>
            <person name="Sun Y."/>
            <person name="Le M."/>
            <person name="Wang Q."/>
            <person name="Wei S."/>
            <person name="Zheng Y."/>
            <person name="Lin W."/>
            <person name="Duan Y."/>
            <person name="Cao H."/>
            <person name="Xiong S."/>
            <person name="Wang X."/>
            <person name="Wei L."/>
            <person name="Li C."/>
            <person name="Ma Q."/>
            <person name="Ju M."/>
            <person name="Zhao R."/>
            <person name="Li G."/>
            <person name="Mu C."/>
            <person name="Tian Q."/>
            <person name="Mei H."/>
            <person name="Zhang T."/>
            <person name="Gao T."/>
            <person name="Zhang H."/>
        </authorList>
    </citation>
    <scope>NUCLEOTIDE SEQUENCE</scope>
    <source>
        <strain evidence="4">K16</strain>
    </source>
</reference>
<name>A0AAE1XAR9_9LAMI</name>
<evidence type="ECO:0000256" key="2">
    <source>
        <dbReference type="SAM" id="MobiDB-lite"/>
    </source>
</evidence>
<dbReference type="PROSITE" id="PS50158">
    <property type="entry name" value="ZF_CCHC"/>
    <property type="match status" value="1"/>
</dbReference>
<evidence type="ECO:0000259" key="3">
    <source>
        <dbReference type="PROSITE" id="PS50158"/>
    </source>
</evidence>
<dbReference type="EMBL" id="JACGWL010000002">
    <property type="protein sequence ID" value="KAK4407909.1"/>
    <property type="molecule type" value="Genomic_DNA"/>
</dbReference>
<proteinExistence type="predicted"/>
<organism evidence="4 5">
    <name type="scientific">Sesamum angolense</name>
    <dbReference type="NCBI Taxonomy" id="2727404"/>
    <lineage>
        <taxon>Eukaryota</taxon>
        <taxon>Viridiplantae</taxon>
        <taxon>Streptophyta</taxon>
        <taxon>Embryophyta</taxon>
        <taxon>Tracheophyta</taxon>
        <taxon>Spermatophyta</taxon>
        <taxon>Magnoliopsida</taxon>
        <taxon>eudicotyledons</taxon>
        <taxon>Gunneridae</taxon>
        <taxon>Pentapetalae</taxon>
        <taxon>asterids</taxon>
        <taxon>lamiids</taxon>
        <taxon>Lamiales</taxon>
        <taxon>Pedaliaceae</taxon>
        <taxon>Sesamum</taxon>
    </lineage>
</organism>
<dbReference type="InterPro" id="IPR001878">
    <property type="entry name" value="Znf_CCHC"/>
</dbReference>
<keyword evidence="1" id="KW-0863">Zinc-finger</keyword>
<dbReference type="PANTHER" id="PTHR47592">
    <property type="entry name" value="PBF68 PROTEIN"/>
    <property type="match status" value="1"/>
</dbReference>
<accession>A0AAE1XAR9</accession>
<keyword evidence="5" id="KW-1185">Reference proteome</keyword>
<reference evidence="4" key="1">
    <citation type="submission" date="2020-06" db="EMBL/GenBank/DDBJ databases">
        <authorList>
            <person name="Li T."/>
            <person name="Hu X."/>
            <person name="Zhang T."/>
            <person name="Song X."/>
            <person name="Zhang H."/>
            <person name="Dai N."/>
            <person name="Sheng W."/>
            <person name="Hou X."/>
            <person name="Wei L."/>
        </authorList>
    </citation>
    <scope>NUCLEOTIDE SEQUENCE</scope>
    <source>
        <strain evidence="4">K16</strain>
        <tissue evidence="4">Leaf</tissue>
    </source>
</reference>
<keyword evidence="1" id="KW-0479">Metal-binding</keyword>
<comment type="caution">
    <text evidence="4">The sequence shown here is derived from an EMBL/GenBank/DDBJ whole genome shotgun (WGS) entry which is preliminary data.</text>
</comment>
<dbReference type="AlphaFoldDB" id="A0AAE1XAR9"/>
<feature type="region of interest" description="Disordered" evidence="2">
    <location>
        <begin position="141"/>
        <end position="172"/>
    </location>
</feature>
<feature type="region of interest" description="Disordered" evidence="2">
    <location>
        <begin position="199"/>
        <end position="218"/>
    </location>
</feature>
<dbReference type="PANTHER" id="PTHR47592:SF30">
    <property type="entry name" value="CCHC-TYPE DOMAIN-CONTAINING PROTEIN"/>
    <property type="match status" value="1"/>
</dbReference>
<evidence type="ECO:0000313" key="5">
    <source>
        <dbReference type="Proteomes" id="UP001289374"/>
    </source>
</evidence>
<evidence type="ECO:0000313" key="4">
    <source>
        <dbReference type="EMBL" id="KAK4407909.1"/>
    </source>
</evidence>
<protein>
    <submittedName>
        <fullName evidence="4">Retrovirus-related Pol polyprotein from transposon RE2</fullName>
    </submittedName>
</protein>
<evidence type="ECO:0000256" key="1">
    <source>
        <dbReference type="PROSITE-ProRule" id="PRU00047"/>
    </source>
</evidence>
<dbReference type="SUPFAM" id="SSF57756">
    <property type="entry name" value="Retrovirus zinc finger-like domains"/>
    <property type="match status" value="1"/>
</dbReference>
<dbReference type="Pfam" id="PF22936">
    <property type="entry name" value="Pol_BBD"/>
    <property type="match status" value="1"/>
</dbReference>
<dbReference type="InterPro" id="IPR036875">
    <property type="entry name" value="Znf_CCHC_sf"/>
</dbReference>
<gene>
    <name evidence="4" type="ORF">Sango_0371900</name>
</gene>
<dbReference type="InterPro" id="IPR054722">
    <property type="entry name" value="PolX-like_BBD"/>
</dbReference>
<feature type="domain" description="CCHC-type" evidence="3">
    <location>
        <begin position="182"/>
        <end position="195"/>
    </location>
</feature>
<dbReference type="GO" id="GO:0003676">
    <property type="term" value="F:nucleic acid binding"/>
    <property type="evidence" value="ECO:0007669"/>
    <property type="project" value="InterPro"/>
</dbReference>
<dbReference type="Proteomes" id="UP001289374">
    <property type="component" value="Unassembled WGS sequence"/>
</dbReference>